<evidence type="ECO:0000256" key="5">
    <source>
        <dbReference type="ARBA" id="ARBA00022840"/>
    </source>
</evidence>
<dbReference type="InterPro" id="IPR036565">
    <property type="entry name" value="Mur-like_cat_sf"/>
</dbReference>
<dbReference type="SUPFAM" id="SSF63418">
    <property type="entry name" value="MurE/MurF N-terminal domain"/>
    <property type="match status" value="1"/>
</dbReference>
<dbReference type="InterPro" id="IPR036615">
    <property type="entry name" value="Mur_ligase_C_dom_sf"/>
</dbReference>
<evidence type="ECO:0000256" key="6">
    <source>
        <dbReference type="ARBA" id="ARBA00022960"/>
    </source>
</evidence>
<reference evidence="15 16" key="1">
    <citation type="journal article" date="2017" name="BMC Genomics">
        <title>Comparative genomic and phylogenomic analyses of the Bifidobacteriaceae family.</title>
        <authorList>
            <person name="Lugli G.A."/>
            <person name="Milani C."/>
            <person name="Turroni F."/>
            <person name="Duranti S."/>
            <person name="Mancabelli L."/>
            <person name="Mangifesta M."/>
            <person name="Ferrario C."/>
            <person name="Modesto M."/>
            <person name="Mattarelli P."/>
            <person name="Jiri K."/>
            <person name="van Sinderen D."/>
            <person name="Ventura M."/>
        </authorList>
    </citation>
    <scope>NUCLEOTIDE SEQUENCE [LARGE SCALE GENOMIC DNA]</scope>
    <source>
        <strain evidence="15 16">LMG 21773</strain>
    </source>
</reference>
<dbReference type="RefSeq" id="WP_094689773.1">
    <property type="nucleotide sequence ID" value="NZ_JACBYZ010000001.1"/>
</dbReference>
<dbReference type="GO" id="GO:0005524">
    <property type="term" value="F:ATP binding"/>
    <property type="evidence" value="ECO:0007669"/>
    <property type="project" value="UniProtKB-UniRule"/>
</dbReference>
<dbReference type="InterPro" id="IPR004101">
    <property type="entry name" value="Mur_ligase_C"/>
</dbReference>
<dbReference type="GO" id="GO:0009252">
    <property type="term" value="P:peptidoglycan biosynthetic process"/>
    <property type="evidence" value="ECO:0007669"/>
    <property type="project" value="UniProtKB-UniRule"/>
</dbReference>
<dbReference type="GO" id="GO:0008360">
    <property type="term" value="P:regulation of cell shape"/>
    <property type="evidence" value="ECO:0007669"/>
    <property type="project" value="UniProtKB-KW"/>
</dbReference>
<dbReference type="GO" id="GO:0071555">
    <property type="term" value="P:cell wall organization"/>
    <property type="evidence" value="ECO:0007669"/>
    <property type="project" value="UniProtKB-KW"/>
</dbReference>
<evidence type="ECO:0000256" key="9">
    <source>
        <dbReference type="ARBA" id="ARBA00023316"/>
    </source>
</evidence>
<dbReference type="InterPro" id="IPR013221">
    <property type="entry name" value="Mur_ligase_cen"/>
</dbReference>
<evidence type="ECO:0000313" key="15">
    <source>
        <dbReference type="EMBL" id="OZG56222.1"/>
    </source>
</evidence>
<dbReference type="EC" id="6.3.2.10" evidence="10 11"/>
<comment type="function">
    <text evidence="10 11">Involved in cell wall formation. Catalyzes the final step in the synthesis of UDP-N-acetylmuramoyl-pentapeptide, the precursor of murein.</text>
</comment>
<evidence type="ECO:0000256" key="11">
    <source>
        <dbReference type="RuleBase" id="RU004136"/>
    </source>
</evidence>
<dbReference type="Gene3D" id="3.40.1390.10">
    <property type="entry name" value="MurE/MurF, N-terminal domain"/>
    <property type="match status" value="1"/>
</dbReference>
<keyword evidence="2 10" id="KW-0436">Ligase</keyword>
<feature type="binding site" evidence="10">
    <location>
        <begin position="143"/>
        <end position="149"/>
    </location>
    <ligand>
        <name>ATP</name>
        <dbReference type="ChEBI" id="CHEBI:30616"/>
    </ligand>
</feature>
<dbReference type="Pfam" id="PF01225">
    <property type="entry name" value="Mur_ligase"/>
    <property type="match status" value="1"/>
</dbReference>
<comment type="subcellular location">
    <subcellularLocation>
        <location evidence="10 11">Cytoplasm</location>
    </subcellularLocation>
</comment>
<dbReference type="InterPro" id="IPR005863">
    <property type="entry name" value="UDP-N-AcMur_synth"/>
</dbReference>
<dbReference type="Gene3D" id="3.90.190.20">
    <property type="entry name" value="Mur ligase, C-terminal domain"/>
    <property type="match status" value="1"/>
</dbReference>
<dbReference type="HAMAP" id="MF_02019">
    <property type="entry name" value="MurF"/>
    <property type="match status" value="1"/>
</dbReference>
<dbReference type="EMBL" id="MWWU01000002">
    <property type="protein sequence ID" value="OZG56222.1"/>
    <property type="molecule type" value="Genomic_DNA"/>
</dbReference>
<dbReference type="InterPro" id="IPR051046">
    <property type="entry name" value="MurCDEF_CellWall_CoF430Synth"/>
</dbReference>
<feature type="domain" description="Mur ligase N-terminal catalytic" evidence="12">
    <location>
        <begin position="31"/>
        <end position="122"/>
    </location>
</feature>
<keyword evidence="7 10" id="KW-0573">Peptidoglycan synthesis</keyword>
<keyword evidence="1 10" id="KW-0963">Cytoplasm</keyword>
<dbReference type="GO" id="GO:0051301">
    <property type="term" value="P:cell division"/>
    <property type="evidence" value="ECO:0007669"/>
    <property type="project" value="UniProtKB-KW"/>
</dbReference>
<keyword evidence="5 10" id="KW-0067">ATP-binding</keyword>
<keyword evidence="6 10" id="KW-0133">Cell shape</keyword>
<dbReference type="Gene3D" id="3.40.1190.10">
    <property type="entry name" value="Mur-like, catalytic domain"/>
    <property type="match status" value="1"/>
</dbReference>
<keyword evidence="4 10" id="KW-0547">Nucleotide-binding</keyword>
<protein>
    <recommendedName>
        <fullName evidence="10 11">UDP-N-acetylmuramoyl-tripeptide--D-alanyl-D-alanine ligase</fullName>
        <ecNumber evidence="10 11">6.3.2.10</ecNumber>
    </recommendedName>
    <alternativeName>
        <fullName evidence="10">D-alanyl-D-alanine-adding enzyme</fullName>
    </alternativeName>
</protein>
<feature type="domain" description="Mur ligase central" evidence="14">
    <location>
        <begin position="141"/>
        <end position="335"/>
    </location>
</feature>
<dbReference type="InterPro" id="IPR000713">
    <property type="entry name" value="Mur_ligase_N"/>
</dbReference>
<organism evidence="15 16">
    <name type="scientific">Aeriscardovia aeriphila</name>
    <dbReference type="NCBI Taxonomy" id="218139"/>
    <lineage>
        <taxon>Bacteria</taxon>
        <taxon>Bacillati</taxon>
        <taxon>Actinomycetota</taxon>
        <taxon>Actinomycetes</taxon>
        <taxon>Bifidobacteriales</taxon>
        <taxon>Bifidobacteriaceae</taxon>
        <taxon>Aeriscardovia</taxon>
    </lineage>
</organism>
<comment type="pathway">
    <text evidence="10 11">Cell wall biogenesis; peptidoglycan biosynthesis.</text>
</comment>
<evidence type="ECO:0000256" key="3">
    <source>
        <dbReference type="ARBA" id="ARBA00022618"/>
    </source>
</evidence>
<evidence type="ECO:0000313" key="16">
    <source>
        <dbReference type="Proteomes" id="UP000228976"/>
    </source>
</evidence>
<keyword evidence="8 10" id="KW-0131">Cell cycle</keyword>
<evidence type="ECO:0000259" key="14">
    <source>
        <dbReference type="Pfam" id="PF08245"/>
    </source>
</evidence>
<comment type="catalytic activity">
    <reaction evidence="10 11">
        <text>D-alanyl-D-alanine + UDP-N-acetyl-alpha-D-muramoyl-L-alanyl-gamma-D-glutamyl-meso-2,6-diaminopimelate + ATP = UDP-N-acetyl-alpha-D-muramoyl-L-alanyl-gamma-D-glutamyl-meso-2,6-diaminopimeloyl-D-alanyl-D-alanine + ADP + phosphate + H(+)</text>
        <dbReference type="Rhea" id="RHEA:28374"/>
        <dbReference type="ChEBI" id="CHEBI:15378"/>
        <dbReference type="ChEBI" id="CHEBI:30616"/>
        <dbReference type="ChEBI" id="CHEBI:43474"/>
        <dbReference type="ChEBI" id="CHEBI:57822"/>
        <dbReference type="ChEBI" id="CHEBI:61386"/>
        <dbReference type="ChEBI" id="CHEBI:83905"/>
        <dbReference type="ChEBI" id="CHEBI:456216"/>
        <dbReference type="EC" id="6.3.2.10"/>
    </reaction>
</comment>
<dbReference type="AlphaFoldDB" id="A0A261FAR7"/>
<dbReference type="OrthoDB" id="9800958at2"/>
<evidence type="ECO:0000256" key="7">
    <source>
        <dbReference type="ARBA" id="ARBA00022984"/>
    </source>
</evidence>
<comment type="caution">
    <text evidence="15">The sequence shown here is derived from an EMBL/GenBank/DDBJ whole genome shotgun (WGS) entry which is preliminary data.</text>
</comment>
<dbReference type="GO" id="GO:0008766">
    <property type="term" value="F:UDP-N-acetylmuramoylalanyl-D-glutamyl-2,6-diaminopimelate-D-alanyl-D-alanine ligase activity"/>
    <property type="evidence" value="ECO:0007669"/>
    <property type="project" value="RHEA"/>
</dbReference>
<feature type="domain" description="Mur ligase C-terminal" evidence="13">
    <location>
        <begin position="367"/>
        <end position="466"/>
    </location>
</feature>
<dbReference type="NCBIfam" id="TIGR01143">
    <property type="entry name" value="murF"/>
    <property type="match status" value="1"/>
</dbReference>
<evidence type="ECO:0000256" key="8">
    <source>
        <dbReference type="ARBA" id="ARBA00023306"/>
    </source>
</evidence>
<keyword evidence="16" id="KW-1185">Reference proteome</keyword>
<sequence>MLALHIEEIAQALDGTFVTGREPVDISQMYVTSVSTDSRVTSDHGLFVAIKGEHVDGHDFLQSAARHGYVAALVDHEVKLPEAHDTPSDSQHEMDQGLQREDNPQILQILVPDTVKALGQVAHLNLEHRRALHSPFTIIGITGSVGKTTTKDLTRALLASRDNTVAPQGSFNNDIGLPLTATTVDERTRYFVAEMGASGIGDIARLTAIARPDVGAELRVGTAHVGEFGSVENIFLAKSELVEALPQESGIAILNADDENVARMQDKTQAAHVLWFGITNATHQAQLDVTARNISVDNIDRPSFQLIIEGKLAGDVHLQLSGKHHVMNALAAVSIAHCLGLPDEQIVRVLNSHIPLSPHRMCVREVEVNSQRFTVLDDTFNANPDSMRGGIEGLASLGDENSYRVAVLGPMLELGEESDELHHEVASRVYFDGIDNLIAVGTPSLPEADHLADAYVEGVHQAAHATDIPVNPTKARRHGPFSLTRVKDADEAYAQMMYVLEKHPHALFLLKGSHAAGLSALADRLLRHTVTSADSSATPAAGVNQA</sequence>
<dbReference type="PANTHER" id="PTHR43024">
    <property type="entry name" value="UDP-N-ACETYLMURAMOYL-TRIPEPTIDE--D-ALANYL-D-ALANINE LIGASE"/>
    <property type="match status" value="1"/>
</dbReference>
<keyword evidence="9 10" id="KW-0961">Cell wall biogenesis/degradation</keyword>
<evidence type="ECO:0000256" key="10">
    <source>
        <dbReference type="HAMAP-Rule" id="MF_02019"/>
    </source>
</evidence>
<evidence type="ECO:0000259" key="12">
    <source>
        <dbReference type="Pfam" id="PF01225"/>
    </source>
</evidence>
<dbReference type="UniPathway" id="UPA00219"/>
<dbReference type="SUPFAM" id="SSF53623">
    <property type="entry name" value="MurD-like peptide ligases, catalytic domain"/>
    <property type="match status" value="1"/>
</dbReference>
<dbReference type="SUPFAM" id="SSF53244">
    <property type="entry name" value="MurD-like peptide ligases, peptide-binding domain"/>
    <property type="match status" value="1"/>
</dbReference>
<proteinExistence type="inferred from homology"/>
<dbReference type="Pfam" id="PF08245">
    <property type="entry name" value="Mur_ligase_M"/>
    <property type="match status" value="1"/>
</dbReference>
<dbReference type="Proteomes" id="UP000228976">
    <property type="component" value="Unassembled WGS sequence"/>
</dbReference>
<comment type="similarity">
    <text evidence="10">Belongs to the MurCDEF family. MurF subfamily.</text>
</comment>
<evidence type="ECO:0000256" key="4">
    <source>
        <dbReference type="ARBA" id="ARBA00022741"/>
    </source>
</evidence>
<dbReference type="PANTHER" id="PTHR43024:SF1">
    <property type="entry name" value="UDP-N-ACETYLMURAMOYL-TRIPEPTIDE--D-ALANYL-D-ALANINE LIGASE"/>
    <property type="match status" value="1"/>
</dbReference>
<name>A0A261FAR7_9BIFI</name>
<evidence type="ECO:0000259" key="13">
    <source>
        <dbReference type="Pfam" id="PF02875"/>
    </source>
</evidence>
<evidence type="ECO:0000256" key="1">
    <source>
        <dbReference type="ARBA" id="ARBA00022490"/>
    </source>
</evidence>
<accession>A0A261FAR7</accession>
<dbReference type="Pfam" id="PF02875">
    <property type="entry name" value="Mur_ligase_C"/>
    <property type="match status" value="1"/>
</dbReference>
<keyword evidence="3 10" id="KW-0132">Cell division</keyword>
<dbReference type="GO" id="GO:0005737">
    <property type="term" value="C:cytoplasm"/>
    <property type="evidence" value="ECO:0007669"/>
    <property type="project" value="UniProtKB-SubCell"/>
</dbReference>
<gene>
    <name evidence="10" type="primary">murF</name>
    <name evidence="15" type="ORF">AEAE_0710</name>
</gene>
<dbReference type="GO" id="GO:0047480">
    <property type="term" value="F:UDP-N-acetylmuramoyl-tripeptide-D-alanyl-D-alanine ligase activity"/>
    <property type="evidence" value="ECO:0007669"/>
    <property type="project" value="UniProtKB-UniRule"/>
</dbReference>
<dbReference type="InterPro" id="IPR035911">
    <property type="entry name" value="MurE/MurF_N"/>
</dbReference>
<evidence type="ECO:0000256" key="2">
    <source>
        <dbReference type="ARBA" id="ARBA00022598"/>
    </source>
</evidence>